<accession>A0A917IYR7</accession>
<feature type="domain" description="Response regulatory" evidence="4">
    <location>
        <begin position="5"/>
        <end position="122"/>
    </location>
</feature>
<keyword evidence="2" id="KW-0902">Two-component regulatory system</keyword>
<evidence type="ECO:0000313" key="5">
    <source>
        <dbReference type="EMBL" id="GGH69355.1"/>
    </source>
</evidence>
<reference evidence="5" key="2">
    <citation type="submission" date="2020-09" db="EMBL/GenBank/DDBJ databases">
        <authorList>
            <person name="Sun Q."/>
            <person name="Zhou Y."/>
        </authorList>
    </citation>
    <scope>NUCLEOTIDE SEQUENCE</scope>
    <source>
        <strain evidence="5">CGMCC 1.15290</strain>
    </source>
</reference>
<name>A0A917IYR7_9BACT</name>
<dbReference type="EMBL" id="BMIB01000003">
    <property type="protein sequence ID" value="GGH69355.1"/>
    <property type="molecule type" value="Genomic_DNA"/>
</dbReference>
<evidence type="ECO:0000256" key="2">
    <source>
        <dbReference type="ARBA" id="ARBA00023012"/>
    </source>
</evidence>
<organism evidence="5 6">
    <name type="scientific">Filimonas zeae</name>
    <dbReference type="NCBI Taxonomy" id="1737353"/>
    <lineage>
        <taxon>Bacteria</taxon>
        <taxon>Pseudomonadati</taxon>
        <taxon>Bacteroidota</taxon>
        <taxon>Chitinophagia</taxon>
        <taxon>Chitinophagales</taxon>
        <taxon>Chitinophagaceae</taxon>
        <taxon>Filimonas</taxon>
    </lineage>
</organism>
<protein>
    <recommendedName>
        <fullName evidence="4">Response regulatory domain-containing protein</fullName>
    </recommendedName>
</protein>
<sequence length="123" mass="13311">MGKDKLLIVDDDARNIFALSAVLKARGYTCLAAGDLHEALHTMAQEEGIKVVLLDMMLPEIDGYEALPAIKAVEKYKGIPVIAVTAQAMAGDRERCLRAGADGYVSKPVDIDELIRLMNALIV</sequence>
<dbReference type="PROSITE" id="PS50110">
    <property type="entry name" value="RESPONSE_REGULATORY"/>
    <property type="match status" value="1"/>
</dbReference>
<dbReference type="InterPro" id="IPR011006">
    <property type="entry name" value="CheY-like_superfamily"/>
</dbReference>
<evidence type="ECO:0000313" key="6">
    <source>
        <dbReference type="Proteomes" id="UP000627292"/>
    </source>
</evidence>
<comment type="caution">
    <text evidence="5">The sequence shown here is derived from an EMBL/GenBank/DDBJ whole genome shotgun (WGS) entry which is preliminary data.</text>
</comment>
<dbReference type="InterPro" id="IPR001789">
    <property type="entry name" value="Sig_transdc_resp-reg_receiver"/>
</dbReference>
<proteinExistence type="predicted"/>
<feature type="modified residue" description="4-aspartylphosphate" evidence="3">
    <location>
        <position position="55"/>
    </location>
</feature>
<dbReference type="Proteomes" id="UP000627292">
    <property type="component" value="Unassembled WGS sequence"/>
</dbReference>
<reference evidence="5" key="1">
    <citation type="journal article" date="2014" name="Int. J. Syst. Evol. Microbiol.">
        <title>Complete genome sequence of Corynebacterium casei LMG S-19264T (=DSM 44701T), isolated from a smear-ripened cheese.</title>
        <authorList>
            <consortium name="US DOE Joint Genome Institute (JGI-PGF)"/>
            <person name="Walter F."/>
            <person name="Albersmeier A."/>
            <person name="Kalinowski J."/>
            <person name="Ruckert C."/>
        </authorList>
    </citation>
    <scope>NUCLEOTIDE SEQUENCE</scope>
    <source>
        <strain evidence="5">CGMCC 1.15290</strain>
    </source>
</reference>
<dbReference type="RefSeq" id="WP_188952980.1">
    <property type="nucleotide sequence ID" value="NZ_BMIB01000003.1"/>
</dbReference>
<dbReference type="Gene3D" id="3.40.50.2300">
    <property type="match status" value="1"/>
</dbReference>
<dbReference type="SUPFAM" id="SSF52172">
    <property type="entry name" value="CheY-like"/>
    <property type="match status" value="1"/>
</dbReference>
<dbReference type="Pfam" id="PF00072">
    <property type="entry name" value="Response_reg"/>
    <property type="match status" value="1"/>
</dbReference>
<evidence type="ECO:0000256" key="3">
    <source>
        <dbReference type="PROSITE-ProRule" id="PRU00169"/>
    </source>
</evidence>
<dbReference type="GO" id="GO:0000160">
    <property type="term" value="P:phosphorelay signal transduction system"/>
    <property type="evidence" value="ECO:0007669"/>
    <property type="project" value="UniProtKB-KW"/>
</dbReference>
<dbReference type="PANTHER" id="PTHR45339:SF1">
    <property type="entry name" value="HYBRID SIGNAL TRANSDUCTION HISTIDINE KINASE J"/>
    <property type="match status" value="1"/>
</dbReference>
<dbReference type="AlphaFoldDB" id="A0A917IYR7"/>
<keyword evidence="1 3" id="KW-0597">Phosphoprotein</keyword>
<keyword evidence="6" id="KW-1185">Reference proteome</keyword>
<gene>
    <name evidence="5" type="ORF">GCM10011379_26570</name>
</gene>
<dbReference type="PANTHER" id="PTHR45339">
    <property type="entry name" value="HYBRID SIGNAL TRANSDUCTION HISTIDINE KINASE J"/>
    <property type="match status" value="1"/>
</dbReference>
<dbReference type="SMART" id="SM00448">
    <property type="entry name" value="REC"/>
    <property type="match status" value="1"/>
</dbReference>
<evidence type="ECO:0000259" key="4">
    <source>
        <dbReference type="PROSITE" id="PS50110"/>
    </source>
</evidence>
<evidence type="ECO:0000256" key="1">
    <source>
        <dbReference type="ARBA" id="ARBA00022553"/>
    </source>
</evidence>